<dbReference type="PANTHER" id="PTHR11102:SF160">
    <property type="entry name" value="ERAD-ASSOCIATED E3 UBIQUITIN-PROTEIN LIGASE COMPONENT HRD3"/>
    <property type="match status" value="1"/>
</dbReference>
<dbReference type="Pfam" id="PF08238">
    <property type="entry name" value="Sel1"/>
    <property type="match status" value="7"/>
</dbReference>
<evidence type="ECO:0000313" key="2">
    <source>
        <dbReference type="Proteomes" id="UP001159075"/>
    </source>
</evidence>
<dbReference type="RefSeq" id="WP_224021549.1">
    <property type="nucleotide sequence ID" value="NZ_AP025014.1"/>
</dbReference>
<dbReference type="InterPro" id="IPR050767">
    <property type="entry name" value="Sel1_AlgK"/>
</dbReference>
<organism evidence="1 2">
    <name type="scientific">Shewanella xiamenensis</name>
    <dbReference type="NCBI Taxonomy" id="332186"/>
    <lineage>
        <taxon>Bacteria</taxon>
        <taxon>Pseudomonadati</taxon>
        <taxon>Pseudomonadota</taxon>
        <taxon>Gammaproteobacteria</taxon>
        <taxon>Alteromonadales</taxon>
        <taxon>Shewanellaceae</taxon>
        <taxon>Shewanella</taxon>
    </lineage>
</organism>
<comment type="caution">
    <text evidence="1">The sequence shown here is derived from an EMBL/GenBank/DDBJ whole genome shotgun (WGS) entry which is preliminary data.</text>
</comment>
<dbReference type="EMBL" id="JAOTLW010000023">
    <property type="protein sequence ID" value="MDI5833521.1"/>
    <property type="molecule type" value="Genomic_DNA"/>
</dbReference>
<protein>
    <submittedName>
        <fullName evidence="1">Sel1 repeat family protein</fullName>
    </submittedName>
</protein>
<keyword evidence="2" id="KW-1185">Reference proteome</keyword>
<accession>A0ABT6UGI5</accession>
<dbReference type="InterPro" id="IPR006597">
    <property type="entry name" value="Sel1-like"/>
</dbReference>
<dbReference type="SUPFAM" id="SSF81901">
    <property type="entry name" value="HCP-like"/>
    <property type="match status" value="2"/>
</dbReference>
<dbReference type="PANTHER" id="PTHR11102">
    <property type="entry name" value="SEL-1-LIKE PROTEIN"/>
    <property type="match status" value="1"/>
</dbReference>
<dbReference type="Proteomes" id="UP001159075">
    <property type="component" value="Unassembled WGS sequence"/>
</dbReference>
<name>A0ABT6UGI5_9GAMM</name>
<evidence type="ECO:0000313" key="1">
    <source>
        <dbReference type="EMBL" id="MDI5833521.1"/>
    </source>
</evidence>
<dbReference type="Gene3D" id="1.25.40.10">
    <property type="entry name" value="Tetratricopeptide repeat domain"/>
    <property type="match status" value="2"/>
</dbReference>
<proteinExistence type="predicted"/>
<dbReference type="InterPro" id="IPR011990">
    <property type="entry name" value="TPR-like_helical_dom_sf"/>
</dbReference>
<gene>
    <name evidence="1" type="ORF">ODY93_18215</name>
</gene>
<sequence length="513" mass="58281">MLLILIIIAFIVLFVFFAKYQKKKIQAEALAAGEPSALLNHGLTLINQGEVNSGLDYIQQAVDKGFAVAAIAMAELYSGRFPQVPADIKASNDWYRKAAEIDPQYLPMLTLITSLVASEAQTPEQLREQVEQLKASAEAGQVEFQYELAYLYLRQPFLDPDASQAIYWFEKAAAQGNQDAYYHLGTLYWHDERVTPDYSKAREYFEKAVAAGDELAKDNLGHMLAAGQGGPKDLVRAEALLSEYAAENDFRQFYLGKRFLYGEDFAVDYGKARYWLEKSCAAGNIFAKLALAHLKLLDPQTDNDYQQARTEFETLASQWQEEALFGLGKIYEEGLGVSRQPIKALMYYQLAAMSHISDYQDAYEKLSKRLGTLEIREAQNLCNNFLHQHPIPNQQQAYYHLNQAEICRKGEHPSREALQTAESWYRKAADLGSQDGMQALVDINRHESIDKPVQTYIWSSILLRNFGQYGMNSDQLLYQQQALSRLTESELLYAQDEIERIETQLAPYLQANE</sequence>
<reference evidence="1 2" key="1">
    <citation type="submission" date="2022-09" db="EMBL/GenBank/DDBJ databases">
        <title>The outer-membrane cytochrome OmcA is essential for infection of Shewanella oneidensis by a zebrafish-associated bacteriophage.</title>
        <authorList>
            <person name="Grenfell A.W."/>
            <person name="Intile P."/>
            <person name="Mcfarlane J."/>
            <person name="Leung D."/>
            <person name="Abdalla K."/>
            <person name="Wold M."/>
            <person name="Kees E."/>
            <person name="Gralnick J."/>
        </authorList>
    </citation>
    <scope>NUCLEOTIDE SEQUENCE [LARGE SCALE GENOMIC DNA]</scope>
    <source>
        <strain evidence="1 2">NF-5</strain>
    </source>
</reference>
<dbReference type="SMART" id="SM00671">
    <property type="entry name" value="SEL1"/>
    <property type="match status" value="7"/>
</dbReference>